<comment type="caution">
    <text evidence="1">The sequence shown here is derived from an EMBL/GenBank/DDBJ whole genome shotgun (WGS) entry which is preliminary data.</text>
</comment>
<dbReference type="EMBL" id="BAAARW010000012">
    <property type="protein sequence ID" value="GAA2423640.1"/>
    <property type="molecule type" value="Genomic_DNA"/>
</dbReference>
<gene>
    <name evidence="1" type="ORF">GCM10010191_39640</name>
</gene>
<dbReference type="Gene3D" id="3.40.47.10">
    <property type="match status" value="1"/>
</dbReference>
<keyword evidence="2" id="KW-1185">Reference proteome</keyword>
<dbReference type="InterPro" id="IPR016039">
    <property type="entry name" value="Thiolase-like"/>
</dbReference>
<organism evidence="1 2">
    <name type="scientific">Actinomadura vinacea</name>
    <dbReference type="NCBI Taxonomy" id="115336"/>
    <lineage>
        <taxon>Bacteria</taxon>
        <taxon>Bacillati</taxon>
        <taxon>Actinomycetota</taxon>
        <taxon>Actinomycetes</taxon>
        <taxon>Streptosporangiales</taxon>
        <taxon>Thermomonosporaceae</taxon>
        <taxon>Actinomadura</taxon>
    </lineage>
</organism>
<dbReference type="SUPFAM" id="SSF53901">
    <property type="entry name" value="Thiolase-like"/>
    <property type="match status" value="2"/>
</dbReference>
<sequence>MNAEIAVVAFAQSAHAAEDSGLAEVEILAPVITEIKQRTGLNRFGFTCSGSNDYLVGAPFSFVSALDAVGAWPPISESHVEMDAAWALYEAWVKLRHGEVDTALVYGFGKSSQGTLREIMTQQLDPYHLAPLGIDQVSLAALQARAHLERSGAKEDDLRAVATRSRRAGRENPFALHLPDPSGDEGYDVAPLRPYDIAPITDGAAAVVLATGDRARELCERPAWIRGIDHRSEAHSPGVRDLSRSEATRIAGEKAGAAGIEVAELHAQFTHEELILREALGLGDEVTVNPSGGPLSANPVMAAGLIRIGEAAARIHDGSAARTLGHATAGPCLQQNLVCVLSGEDHG</sequence>
<dbReference type="RefSeq" id="WP_344590522.1">
    <property type="nucleotide sequence ID" value="NZ_BAAARW010000012.1"/>
</dbReference>
<accession>A0ABN3J755</accession>
<dbReference type="PANTHER" id="PTHR42870:SF6">
    <property type="entry name" value="ACETYL-COA C-ACYLTRANSFERASE"/>
    <property type="match status" value="1"/>
</dbReference>
<reference evidence="1 2" key="1">
    <citation type="journal article" date="2019" name="Int. J. Syst. Evol. Microbiol.">
        <title>The Global Catalogue of Microorganisms (GCM) 10K type strain sequencing project: providing services to taxonomists for standard genome sequencing and annotation.</title>
        <authorList>
            <consortium name="The Broad Institute Genomics Platform"/>
            <consortium name="The Broad Institute Genome Sequencing Center for Infectious Disease"/>
            <person name="Wu L."/>
            <person name="Ma J."/>
        </authorList>
    </citation>
    <scope>NUCLEOTIDE SEQUENCE [LARGE SCALE GENOMIC DNA]</scope>
    <source>
        <strain evidence="1 2">JCM 3325</strain>
    </source>
</reference>
<dbReference type="NCBIfam" id="NF005924">
    <property type="entry name" value="PRK07937.1"/>
    <property type="match status" value="1"/>
</dbReference>
<dbReference type="PANTHER" id="PTHR42870">
    <property type="entry name" value="ACETYL-COA C-ACETYLTRANSFERASE"/>
    <property type="match status" value="1"/>
</dbReference>
<evidence type="ECO:0000313" key="1">
    <source>
        <dbReference type="EMBL" id="GAA2423640.1"/>
    </source>
</evidence>
<evidence type="ECO:0000313" key="2">
    <source>
        <dbReference type="Proteomes" id="UP001501231"/>
    </source>
</evidence>
<dbReference type="Proteomes" id="UP001501231">
    <property type="component" value="Unassembled WGS sequence"/>
</dbReference>
<proteinExistence type="predicted"/>
<name>A0ABN3J755_9ACTN</name>
<protein>
    <submittedName>
        <fullName evidence="1">Thiolase domain-containing protein</fullName>
    </submittedName>
</protein>